<evidence type="ECO:0000256" key="5">
    <source>
        <dbReference type="ARBA" id="ARBA00022906"/>
    </source>
</evidence>
<dbReference type="InterPro" id="IPR050681">
    <property type="entry name" value="CDF/SLC30A"/>
</dbReference>
<accession>A0A4V1NVZ7</accession>
<dbReference type="GO" id="GO:0005385">
    <property type="term" value="F:zinc ion transmembrane transporter activity"/>
    <property type="evidence" value="ECO:0007669"/>
    <property type="project" value="TreeGrafter"/>
</dbReference>
<protein>
    <submittedName>
        <fullName evidence="12">Cation transporter</fullName>
    </submittedName>
</protein>
<keyword evidence="5" id="KW-0864">Zinc transport</keyword>
<dbReference type="SUPFAM" id="SSF161111">
    <property type="entry name" value="Cation efflux protein transmembrane domain-like"/>
    <property type="match status" value="1"/>
</dbReference>
<keyword evidence="7" id="KW-0406">Ion transport</keyword>
<dbReference type="Gene3D" id="1.20.1510.10">
    <property type="entry name" value="Cation efflux protein transmembrane domain"/>
    <property type="match status" value="1"/>
</dbReference>
<dbReference type="PANTHER" id="PTHR11562:SF17">
    <property type="entry name" value="RE54080P-RELATED"/>
    <property type="match status" value="1"/>
</dbReference>
<evidence type="ECO:0000256" key="7">
    <source>
        <dbReference type="ARBA" id="ARBA00023065"/>
    </source>
</evidence>
<gene>
    <name evidence="12" type="ORF">ESZ00_07240</name>
</gene>
<evidence type="ECO:0000313" key="13">
    <source>
        <dbReference type="Proteomes" id="UP000290253"/>
    </source>
</evidence>
<dbReference type="Pfam" id="PF01545">
    <property type="entry name" value="Cation_efflux"/>
    <property type="match status" value="1"/>
</dbReference>
<dbReference type="Gene3D" id="3.30.70.1350">
    <property type="entry name" value="Cation efflux protein, cytoplasmic domain"/>
    <property type="match status" value="1"/>
</dbReference>
<dbReference type="OrthoDB" id="9809646at2"/>
<comment type="similarity">
    <text evidence="2">Belongs to the cation diffusion facilitator (CDF) transporter (TC 2.A.4) family. SLC30A subfamily.</text>
</comment>
<feature type="transmembrane region" description="Helical" evidence="9">
    <location>
        <begin position="115"/>
        <end position="135"/>
    </location>
</feature>
<dbReference type="InterPro" id="IPR058533">
    <property type="entry name" value="Cation_efflux_TM"/>
</dbReference>
<feature type="transmembrane region" description="Helical" evidence="9">
    <location>
        <begin position="147"/>
        <end position="168"/>
    </location>
</feature>
<keyword evidence="3" id="KW-0813">Transport</keyword>
<dbReference type="Pfam" id="PF16916">
    <property type="entry name" value="ZT_dimer"/>
    <property type="match status" value="1"/>
</dbReference>
<comment type="subcellular location">
    <subcellularLocation>
        <location evidence="1">Membrane</location>
        <topology evidence="1">Multi-pass membrane protein</topology>
    </subcellularLocation>
</comment>
<proteinExistence type="inferred from homology"/>
<keyword evidence="4 9" id="KW-0812">Transmembrane</keyword>
<feature type="transmembrane region" description="Helical" evidence="9">
    <location>
        <begin position="83"/>
        <end position="103"/>
    </location>
</feature>
<organism evidence="12 13">
    <name type="scientific">Silvibacterium dinghuense</name>
    <dbReference type="NCBI Taxonomy" id="1560006"/>
    <lineage>
        <taxon>Bacteria</taxon>
        <taxon>Pseudomonadati</taxon>
        <taxon>Acidobacteriota</taxon>
        <taxon>Terriglobia</taxon>
        <taxon>Terriglobales</taxon>
        <taxon>Acidobacteriaceae</taxon>
        <taxon>Silvibacterium</taxon>
    </lineage>
</organism>
<dbReference type="GO" id="GO:0005886">
    <property type="term" value="C:plasma membrane"/>
    <property type="evidence" value="ECO:0007669"/>
    <property type="project" value="TreeGrafter"/>
</dbReference>
<dbReference type="InterPro" id="IPR036837">
    <property type="entry name" value="Cation_efflux_CTD_sf"/>
</dbReference>
<comment type="caution">
    <text evidence="12">The sequence shown here is derived from an EMBL/GenBank/DDBJ whole genome shotgun (WGS) entry which is preliminary data.</text>
</comment>
<dbReference type="InterPro" id="IPR027470">
    <property type="entry name" value="Cation_efflux_CTD"/>
</dbReference>
<sequence>MAHVHGPTSGRKMWLSLAVTLSFCTFEAIAGKASHSLALVSDAGHNLSDALALGLAAYALHSMSRPAKGRHTYGFQRISALTALFNASALIVIAILIGLGALERFQHPQPLAGNIMIWVALISVLMNTLIAVALAGDAKNSLNSRAAMIHMAGDAISAAGVVAAGIVVRYTGWGYADAVVSLLIAAFIAWSGVGVLREAGDILMEKAPRHLDPAELAATIREIPSVCNVHDLHVWTVGEGRSFLSCHVAFAAGTSLDACSSVINNIAGQLRKSFSIDHATIQPEIVGACEMASLNAFYCAPEPKPTQAHHHGCTHHH</sequence>
<dbReference type="EMBL" id="SDMK01000001">
    <property type="protein sequence ID" value="RXS97662.1"/>
    <property type="molecule type" value="Genomic_DNA"/>
</dbReference>
<evidence type="ECO:0000256" key="3">
    <source>
        <dbReference type="ARBA" id="ARBA00022448"/>
    </source>
</evidence>
<keyword evidence="5" id="KW-0862">Zinc</keyword>
<evidence type="ECO:0000256" key="4">
    <source>
        <dbReference type="ARBA" id="ARBA00022692"/>
    </source>
</evidence>
<dbReference type="InterPro" id="IPR002524">
    <property type="entry name" value="Cation_efflux"/>
</dbReference>
<dbReference type="PANTHER" id="PTHR11562">
    <property type="entry name" value="CATION EFFLUX PROTEIN/ ZINC TRANSPORTER"/>
    <property type="match status" value="1"/>
</dbReference>
<feature type="domain" description="Cation efflux protein transmembrane" evidence="10">
    <location>
        <begin position="13"/>
        <end position="204"/>
    </location>
</feature>
<evidence type="ECO:0000256" key="8">
    <source>
        <dbReference type="ARBA" id="ARBA00023136"/>
    </source>
</evidence>
<dbReference type="NCBIfam" id="TIGR01297">
    <property type="entry name" value="CDF"/>
    <property type="match status" value="1"/>
</dbReference>
<keyword evidence="13" id="KW-1185">Reference proteome</keyword>
<evidence type="ECO:0000256" key="9">
    <source>
        <dbReference type="SAM" id="Phobius"/>
    </source>
</evidence>
<dbReference type="InterPro" id="IPR027469">
    <property type="entry name" value="Cation_efflux_TMD_sf"/>
</dbReference>
<dbReference type="RefSeq" id="WP_129207441.1">
    <property type="nucleotide sequence ID" value="NZ_SDMK01000001.1"/>
</dbReference>
<evidence type="ECO:0000256" key="2">
    <source>
        <dbReference type="ARBA" id="ARBA00008873"/>
    </source>
</evidence>
<feature type="domain" description="Cation efflux protein cytoplasmic" evidence="11">
    <location>
        <begin position="210"/>
        <end position="284"/>
    </location>
</feature>
<evidence type="ECO:0000313" key="12">
    <source>
        <dbReference type="EMBL" id="RXS97662.1"/>
    </source>
</evidence>
<keyword evidence="8 9" id="KW-0472">Membrane</keyword>
<evidence type="ECO:0000256" key="1">
    <source>
        <dbReference type="ARBA" id="ARBA00004141"/>
    </source>
</evidence>
<feature type="transmembrane region" description="Helical" evidence="9">
    <location>
        <begin position="174"/>
        <end position="196"/>
    </location>
</feature>
<dbReference type="SUPFAM" id="SSF160240">
    <property type="entry name" value="Cation efflux protein cytoplasmic domain-like"/>
    <property type="match status" value="1"/>
</dbReference>
<reference evidence="12 13" key="1">
    <citation type="journal article" date="2016" name="Int. J. Syst. Evol. Microbiol.">
        <title>Acidipila dinghuensis sp. nov., an acidobacterium isolated from forest soil.</title>
        <authorList>
            <person name="Jiang Y.W."/>
            <person name="Wang J."/>
            <person name="Chen M.H."/>
            <person name="Lv Y.Y."/>
            <person name="Qiu L.H."/>
        </authorList>
    </citation>
    <scope>NUCLEOTIDE SEQUENCE [LARGE SCALE GENOMIC DNA]</scope>
    <source>
        <strain evidence="12 13">DHOF10</strain>
    </source>
</reference>
<evidence type="ECO:0000259" key="11">
    <source>
        <dbReference type="Pfam" id="PF16916"/>
    </source>
</evidence>
<keyword evidence="6 9" id="KW-1133">Transmembrane helix</keyword>
<dbReference type="AlphaFoldDB" id="A0A4V1NVZ7"/>
<evidence type="ECO:0000259" key="10">
    <source>
        <dbReference type="Pfam" id="PF01545"/>
    </source>
</evidence>
<name>A0A4V1NVZ7_9BACT</name>
<dbReference type="Proteomes" id="UP000290253">
    <property type="component" value="Unassembled WGS sequence"/>
</dbReference>
<evidence type="ECO:0000256" key="6">
    <source>
        <dbReference type="ARBA" id="ARBA00022989"/>
    </source>
</evidence>